<name>A0A5J9UGR3_9POAL</name>
<keyword evidence="2" id="KW-1185">Reference proteome</keyword>
<dbReference type="Gene3D" id="2.40.10.120">
    <property type="match status" value="1"/>
</dbReference>
<comment type="caution">
    <text evidence="1">The sequence shown here is derived from an EMBL/GenBank/DDBJ whole genome shotgun (WGS) entry which is preliminary data.</text>
</comment>
<reference evidence="1 2" key="1">
    <citation type="journal article" date="2019" name="Sci. Rep.">
        <title>A high-quality genome of Eragrostis curvula grass provides insights into Poaceae evolution and supports new strategies to enhance forage quality.</title>
        <authorList>
            <person name="Carballo J."/>
            <person name="Santos B.A.C.M."/>
            <person name="Zappacosta D."/>
            <person name="Garbus I."/>
            <person name="Selva J.P."/>
            <person name="Gallo C.A."/>
            <person name="Diaz A."/>
            <person name="Albertini E."/>
            <person name="Caccamo M."/>
            <person name="Echenique V."/>
        </authorList>
    </citation>
    <scope>NUCLEOTIDE SEQUENCE [LARGE SCALE GENOMIC DNA]</scope>
    <source>
        <strain evidence="2">cv. Victoria</strain>
        <tissue evidence="1">Leaf</tissue>
    </source>
</reference>
<organism evidence="1 2">
    <name type="scientific">Eragrostis curvula</name>
    <name type="common">weeping love grass</name>
    <dbReference type="NCBI Taxonomy" id="38414"/>
    <lineage>
        <taxon>Eukaryota</taxon>
        <taxon>Viridiplantae</taxon>
        <taxon>Streptophyta</taxon>
        <taxon>Embryophyta</taxon>
        <taxon>Tracheophyta</taxon>
        <taxon>Spermatophyta</taxon>
        <taxon>Magnoliopsida</taxon>
        <taxon>Liliopsida</taxon>
        <taxon>Poales</taxon>
        <taxon>Poaceae</taxon>
        <taxon>PACMAD clade</taxon>
        <taxon>Chloridoideae</taxon>
        <taxon>Eragrostideae</taxon>
        <taxon>Eragrostidinae</taxon>
        <taxon>Eragrostis</taxon>
    </lineage>
</organism>
<sequence>MAPILSIRRNDMLRIRGTVSLSAVSVWEEITDKNGQTCVKSCRSGFVLKRRNDRCLVITLSEGLITAKGLSAERKIFVRDVHGSTFEGSAVYDSENKSNLAAVVVHGLNNTPVADVLWSETEAKQGDAVVHVGTFNEDKTQLNFSSGMVGLIKHTTKYKNRRFARFAHGCSQKLYLAGAPVFNLKSQLVGLNFSQKKDKDLFFAMKLAQIKAEFQIIFGRDIEEGINRIIGLVSSPTTKKRKLQ</sequence>
<evidence type="ECO:0000313" key="2">
    <source>
        <dbReference type="Proteomes" id="UP000324897"/>
    </source>
</evidence>
<dbReference type="SUPFAM" id="SSF50494">
    <property type="entry name" value="Trypsin-like serine proteases"/>
    <property type="match status" value="1"/>
</dbReference>
<dbReference type="InterPro" id="IPR009003">
    <property type="entry name" value="Peptidase_S1_PA"/>
</dbReference>
<dbReference type="OrthoDB" id="10551127at2759"/>
<protein>
    <submittedName>
        <fullName evidence="1">Uncharacterized protein</fullName>
    </submittedName>
</protein>
<proteinExistence type="predicted"/>
<gene>
    <name evidence="1" type="ORF">EJB05_32137</name>
</gene>
<dbReference type="Gramene" id="TVU22441">
    <property type="protein sequence ID" value="TVU22441"/>
    <property type="gene ID" value="EJB05_32137"/>
</dbReference>
<accession>A0A5J9UGR3</accession>
<evidence type="ECO:0000313" key="1">
    <source>
        <dbReference type="EMBL" id="TVU22441.1"/>
    </source>
</evidence>
<dbReference type="EMBL" id="RWGY01000026">
    <property type="protein sequence ID" value="TVU22441.1"/>
    <property type="molecule type" value="Genomic_DNA"/>
</dbReference>
<dbReference type="Proteomes" id="UP000324897">
    <property type="component" value="Unassembled WGS sequence"/>
</dbReference>
<dbReference type="AlphaFoldDB" id="A0A5J9UGR3"/>